<feature type="compositionally biased region" description="Polar residues" evidence="1">
    <location>
        <begin position="402"/>
        <end position="413"/>
    </location>
</feature>
<evidence type="ECO:0000256" key="3">
    <source>
        <dbReference type="SAM" id="SignalP"/>
    </source>
</evidence>
<keyword evidence="2" id="KW-0472">Membrane</keyword>
<keyword evidence="5" id="KW-1185">Reference proteome</keyword>
<dbReference type="Proteomes" id="UP000813461">
    <property type="component" value="Unassembled WGS sequence"/>
</dbReference>
<feature type="chain" id="PRO_5035459340" description="Receptor L-domain domain-containing protein" evidence="3">
    <location>
        <begin position="21"/>
        <end position="445"/>
    </location>
</feature>
<evidence type="ECO:0000313" key="4">
    <source>
        <dbReference type="EMBL" id="KAH7070175.1"/>
    </source>
</evidence>
<dbReference type="AlphaFoldDB" id="A0A8K0VRX8"/>
<evidence type="ECO:0000256" key="2">
    <source>
        <dbReference type="SAM" id="Phobius"/>
    </source>
</evidence>
<dbReference type="SUPFAM" id="SSF52058">
    <property type="entry name" value="L domain-like"/>
    <property type="match status" value="1"/>
</dbReference>
<proteinExistence type="predicted"/>
<dbReference type="EMBL" id="JAGMVJ010000027">
    <property type="protein sequence ID" value="KAH7070175.1"/>
    <property type="molecule type" value="Genomic_DNA"/>
</dbReference>
<feature type="region of interest" description="Disordered" evidence="1">
    <location>
        <begin position="399"/>
        <end position="445"/>
    </location>
</feature>
<protein>
    <recommendedName>
        <fullName evidence="6">Receptor L-domain domain-containing protein</fullName>
    </recommendedName>
</protein>
<feature type="compositionally biased region" description="Basic and acidic residues" evidence="1">
    <location>
        <begin position="418"/>
        <end position="427"/>
    </location>
</feature>
<keyword evidence="3" id="KW-0732">Signal</keyword>
<gene>
    <name evidence="4" type="ORF">FB567DRAFT_215560</name>
</gene>
<keyword evidence="2" id="KW-0812">Transmembrane</keyword>
<evidence type="ECO:0000256" key="1">
    <source>
        <dbReference type="SAM" id="MobiDB-lite"/>
    </source>
</evidence>
<dbReference type="OrthoDB" id="536881at2759"/>
<reference evidence="4" key="1">
    <citation type="journal article" date="2021" name="Nat. Commun.">
        <title>Genetic determinants of endophytism in the Arabidopsis root mycobiome.</title>
        <authorList>
            <person name="Mesny F."/>
            <person name="Miyauchi S."/>
            <person name="Thiergart T."/>
            <person name="Pickel B."/>
            <person name="Atanasova L."/>
            <person name="Karlsson M."/>
            <person name="Huettel B."/>
            <person name="Barry K.W."/>
            <person name="Haridas S."/>
            <person name="Chen C."/>
            <person name="Bauer D."/>
            <person name="Andreopoulos W."/>
            <person name="Pangilinan J."/>
            <person name="LaButti K."/>
            <person name="Riley R."/>
            <person name="Lipzen A."/>
            <person name="Clum A."/>
            <person name="Drula E."/>
            <person name="Henrissat B."/>
            <person name="Kohler A."/>
            <person name="Grigoriev I.V."/>
            <person name="Martin F.M."/>
            <person name="Hacquard S."/>
        </authorList>
    </citation>
    <scope>NUCLEOTIDE SEQUENCE</scope>
    <source>
        <strain evidence="4">MPI-SDFR-AT-0120</strain>
    </source>
</reference>
<evidence type="ECO:0008006" key="6">
    <source>
        <dbReference type="Google" id="ProtNLM"/>
    </source>
</evidence>
<organism evidence="4 5">
    <name type="scientific">Paraphoma chrysanthemicola</name>
    <dbReference type="NCBI Taxonomy" id="798071"/>
    <lineage>
        <taxon>Eukaryota</taxon>
        <taxon>Fungi</taxon>
        <taxon>Dikarya</taxon>
        <taxon>Ascomycota</taxon>
        <taxon>Pezizomycotina</taxon>
        <taxon>Dothideomycetes</taxon>
        <taxon>Pleosporomycetidae</taxon>
        <taxon>Pleosporales</taxon>
        <taxon>Pleosporineae</taxon>
        <taxon>Phaeosphaeriaceae</taxon>
        <taxon>Paraphoma</taxon>
    </lineage>
</organism>
<evidence type="ECO:0000313" key="5">
    <source>
        <dbReference type="Proteomes" id="UP000813461"/>
    </source>
</evidence>
<feature type="signal peptide" evidence="3">
    <location>
        <begin position="1"/>
        <end position="20"/>
    </location>
</feature>
<comment type="caution">
    <text evidence="4">The sequence shown here is derived from an EMBL/GenBank/DDBJ whole genome shotgun (WGS) entry which is preliminary data.</text>
</comment>
<keyword evidence="2" id="KW-1133">Transmembrane helix</keyword>
<name>A0A8K0VRX8_9PLEO</name>
<sequence length="445" mass="48592">MQLSWLAVASVLIQFSKILATPDVDCAAGTFIVRSIEDVVNINKCPIFIGNVILMADDMSDIVLNGTTVISGELRAYPTERSSLLKSLSSPTLRSVSSLAIEGLPNLAILSFPAMTKLAHLRLVALRQLRECTISNGSPIPNVKSVMIVETALKSIAWLNWPVSETFDVQSNPNLTSMVVPGPAVAKDSSLYIHNNAALANIDAQTLVNVSGFMSLSSGAPLKELHFPHLEAITGTLSLNGQFENITMPAYRIYEGRLDVNSTRNITDFCFGDAGVGNEVQTYKCNSFWTDELSPWAKALANETANANTTVQDATDTAAKSHAASSNSSQVLIAALTSVGAFLLTMCFLAYLFRRWYRKKKAQDADGNVTQDEKRYTIGSVQELWCPKEMLEMPNGKEMQELPNQCTQESGGQSIYELETKQHEAKQKPKPNTGPLNSFKFPSKL</sequence>
<feature type="transmembrane region" description="Helical" evidence="2">
    <location>
        <begin position="331"/>
        <end position="353"/>
    </location>
</feature>
<accession>A0A8K0VRX8</accession>